<dbReference type="AlphaFoldDB" id="B2RL60"/>
<dbReference type="Proteomes" id="UP000008842">
    <property type="component" value="Chromosome"/>
</dbReference>
<evidence type="ECO:0000313" key="2">
    <source>
        <dbReference type="Proteomes" id="UP000008842"/>
    </source>
</evidence>
<organism evidence="1 2">
    <name type="scientific">Porphyromonas gingivalis (strain ATCC 33277 / DSM 20709 / CIP 103683 / JCM 12257 / NCTC 11834 / 2561)</name>
    <dbReference type="NCBI Taxonomy" id="431947"/>
    <lineage>
        <taxon>Bacteria</taxon>
        <taxon>Pseudomonadati</taxon>
        <taxon>Bacteroidota</taxon>
        <taxon>Bacteroidia</taxon>
        <taxon>Bacteroidales</taxon>
        <taxon>Porphyromonadaceae</taxon>
        <taxon>Porphyromonas</taxon>
    </lineage>
</organism>
<dbReference type="HOGENOM" id="CLU_3102096_0_0_10"/>
<proteinExistence type="predicted"/>
<sequence>MLSSNKDNYGDHCIEFQDHEFCKFARRTICIAELKYRFPDQKDLSRGSWNS</sequence>
<gene>
    <name evidence="1" type="ordered locus">PGN_1586</name>
</gene>
<name>B2RL60_PORG3</name>
<accession>B2RL60</accession>
<reference evidence="1 2" key="1">
    <citation type="journal article" date="2008" name="DNA Res.">
        <title>Determination of the genome sequence of Porphyromonas gingivalis strain ATCC 33277 and genomic comparison with strain W83 revealed extensive genome rearrangements in P. gingivalis.</title>
        <authorList>
            <person name="Naito M."/>
            <person name="Hirakawa H."/>
            <person name="Yamashita A."/>
            <person name="Ohara N."/>
            <person name="Shoji M."/>
            <person name="Yukitake H."/>
            <person name="Nakayama K."/>
            <person name="Toh H."/>
            <person name="Yoshimura F."/>
            <person name="Kuhara S."/>
            <person name="Hattori M."/>
            <person name="Hayashi T."/>
            <person name="Nakayama K."/>
        </authorList>
    </citation>
    <scope>NUCLEOTIDE SEQUENCE [LARGE SCALE GENOMIC DNA]</scope>
    <source>
        <strain evidence="2">ATCC 33277 / DSM 20709 / CIP 103683 / JCM 12257 / NCTC 11834 / 2561</strain>
    </source>
</reference>
<protein>
    <submittedName>
        <fullName evidence="1">Uncharacterized protein</fullName>
    </submittedName>
</protein>
<dbReference type="KEGG" id="pgn:PGN_1586"/>
<dbReference type="EMBL" id="AP009380">
    <property type="protein sequence ID" value="BAG34105.1"/>
    <property type="molecule type" value="Genomic_DNA"/>
</dbReference>
<evidence type="ECO:0000313" key="1">
    <source>
        <dbReference type="EMBL" id="BAG34105.1"/>
    </source>
</evidence>